<dbReference type="KEGG" id="swd:Swoo_3869"/>
<dbReference type="AlphaFoldDB" id="B1KFF2"/>
<dbReference type="Proteomes" id="UP000002168">
    <property type="component" value="Chromosome"/>
</dbReference>
<gene>
    <name evidence="1" type="ordered locus">Swoo_3869</name>
</gene>
<proteinExistence type="predicted"/>
<protein>
    <submittedName>
        <fullName evidence="1">Uncharacterized protein</fullName>
    </submittedName>
</protein>
<accession>B1KFF2</accession>
<dbReference type="EMBL" id="CP000961">
    <property type="protein sequence ID" value="ACA88127.1"/>
    <property type="molecule type" value="Genomic_DNA"/>
</dbReference>
<sequence length="40" mass="4600">MTLTMSKVEKDISELEEMITEHKLTVSPDAFKPEMLEGFN</sequence>
<reference evidence="1 2" key="1">
    <citation type="submission" date="2008-02" db="EMBL/GenBank/DDBJ databases">
        <title>Complete sequence of Shewanella woodyi ATCC 51908.</title>
        <authorList>
            <consortium name="US DOE Joint Genome Institute"/>
            <person name="Copeland A."/>
            <person name="Lucas S."/>
            <person name="Lapidus A."/>
            <person name="Glavina del Rio T."/>
            <person name="Dalin E."/>
            <person name="Tice H."/>
            <person name="Bruce D."/>
            <person name="Goodwin L."/>
            <person name="Pitluck S."/>
            <person name="Sims D."/>
            <person name="Brettin T."/>
            <person name="Detter J.C."/>
            <person name="Han C."/>
            <person name="Kuske C.R."/>
            <person name="Schmutz J."/>
            <person name="Larimer F."/>
            <person name="Land M."/>
            <person name="Hauser L."/>
            <person name="Kyrpides N."/>
            <person name="Lykidis A."/>
            <person name="Zhao J.-S."/>
            <person name="Richardson P."/>
        </authorList>
    </citation>
    <scope>NUCLEOTIDE SEQUENCE [LARGE SCALE GENOMIC DNA]</scope>
    <source>
        <strain evidence="2">ATCC 51908 / MS32</strain>
    </source>
</reference>
<evidence type="ECO:0000313" key="2">
    <source>
        <dbReference type="Proteomes" id="UP000002168"/>
    </source>
</evidence>
<dbReference type="HOGENOM" id="CLU_3296454_0_0_6"/>
<organism evidence="1 2">
    <name type="scientific">Shewanella woodyi (strain ATCC 51908 / MS32)</name>
    <dbReference type="NCBI Taxonomy" id="392500"/>
    <lineage>
        <taxon>Bacteria</taxon>
        <taxon>Pseudomonadati</taxon>
        <taxon>Pseudomonadota</taxon>
        <taxon>Gammaproteobacteria</taxon>
        <taxon>Alteromonadales</taxon>
        <taxon>Shewanellaceae</taxon>
        <taxon>Shewanella</taxon>
    </lineage>
</organism>
<keyword evidence="2" id="KW-1185">Reference proteome</keyword>
<name>B1KFF2_SHEWM</name>
<evidence type="ECO:0000313" key="1">
    <source>
        <dbReference type="EMBL" id="ACA88127.1"/>
    </source>
</evidence>
<dbReference type="RefSeq" id="WP_012326457.1">
    <property type="nucleotide sequence ID" value="NC_010506.1"/>
</dbReference>